<dbReference type="PROSITE" id="PS00463">
    <property type="entry name" value="ZN2_CY6_FUNGAL_1"/>
    <property type="match status" value="1"/>
</dbReference>
<evidence type="ECO:0000256" key="2">
    <source>
        <dbReference type="ARBA" id="ARBA00023242"/>
    </source>
</evidence>
<dbReference type="InterPro" id="IPR007219">
    <property type="entry name" value="XnlR_reg_dom"/>
</dbReference>
<dbReference type="PANTHER" id="PTHR46910">
    <property type="entry name" value="TRANSCRIPTION FACTOR PDR1"/>
    <property type="match status" value="1"/>
</dbReference>
<gene>
    <name evidence="5" type="ORF">K431DRAFT_230181</name>
</gene>
<dbReference type="SUPFAM" id="SSF57701">
    <property type="entry name" value="Zn2/Cys6 DNA-binding domain"/>
    <property type="match status" value="1"/>
</dbReference>
<reference evidence="5" key="1">
    <citation type="journal article" date="2020" name="Stud. Mycol.">
        <title>101 Dothideomycetes genomes: a test case for predicting lifestyles and emergence of pathogens.</title>
        <authorList>
            <person name="Haridas S."/>
            <person name="Albert R."/>
            <person name="Binder M."/>
            <person name="Bloem J."/>
            <person name="Labutti K."/>
            <person name="Salamov A."/>
            <person name="Andreopoulos B."/>
            <person name="Baker S."/>
            <person name="Barry K."/>
            <person name="Bills G."/>
            <person name="Bluhm B."/>
            <person name="Cannon C."/>
            <person name="Castanera R."/>
            <person name="Culley D."/>
            <person name="Daum C."/>
            <person name="Ezra D."/>
            <person name="Gonzalez J."/>
            <person name="Henrissat B."/>
            <person name="Kuo A."/>
            <person name="Liang C."/>
            <person name="Lipzen A."/>
            <person name="Lutzoni F."/>
            <person name="Magnuson J."/>
            <person name="Mondo S."/>
            <person name="Nolan M."/>
            <person name="Ohm R."/>
            <person name="Pangilinan J."/>
            <person name="Park H.-J."/>
            <person name="Ramirez L."/>
            <person name="Alfaro M."/>
            <person name="Sun H."/>
            <person name="Tritt A."/>
            <person name="Yoshinaga Y."/>
            <person name="Zwiers L.-H."/>
            <person name="Turgeon B."/>
            <person name="Goodwin S."/>
            <person name="Spatafora J."/>
            <person name="Crous P."/>
            <person name="Grigoriev I."/>
        </authorList>
    </citation>
    <scope>NUCLEOTIDE SEQUENCE</scope>
    <source>
        <strain evidence="5">CBS 116435</strain>
    </source>
</reference>
<accession>A0A9P4UMW5</accession>
<dbReference type="GO" id="GO:0003677">
    <property type="term" value="F:DNA binding"/>
    <property type="evidence" value="ECO:0007669"/>
    <property type="project" value="InterPro"/>
</dbReference>
<feature type="region of interest" description="Disordered" evidence="3">
    <location>
        <begin position="51"/>
        <end position="122"/>
    </location>
</feature>
<feature type="compositionally biased region" description="Polar residues" evidence="3">
    <location>
        <begin position="51"/>
        <end position="69"/>
    </location>
</feature>
<dbReference type="EMBL" id="MU003820">
    <property type="protein sequence ID" value="KAF2718786.1"/>
    <property type="molecule type" value="Genomic_DNA"/>
</dbReference>
<dbReference type="PANTHER" id="PTHR46910:SF8">
    <property type="entry name" value="ZN(II)2CYS6 TRANSCRIPTION FACTOR (EUROFUNG)"/>
    <property type="match status" value="1"/>
</dbReference>
<sequence length="715" mass="79872">MQHQGGQGNIPATPLPTRVSRACDRCRRNKSRCDPYRPCSLCTRSGAQCATNSAQHAGPTSNSKVQRSSNPRHRTIEAGDTSSPAPSKRRRKSPTPMGSSSTSLQDDDHVSGDPNDDQGDSTLNIARNLYRLESKHMDEITLDAIPGSHPGRSAFLVDQNIKARRTPTSFYLTNALPPERIMLTLLADYFDSVHWFSLVIVEPKFRRAFDSVRDGLAKPSEKSFLLLLSAILGLSARYRSYKRGENTASWQSWSEKMISNVEDQLPRLLERNSLVEIQTLTLLGSFYVYHGRPNLSFSLLGATVKAAQAAGLHRNPHNLPELEAEERKRVWWTIYTWDRFASITYGRPLGVNDKDCNVEMPQDIFENIVFREQTPEGPENVELQICYSAYQRELNKLYIIASPAIESLYSARESTDDRAAEEYMALLQEKTTHLWQWRKALPSDLRSDLTDDCPARMEPLEKARRLQALSLHLTFDSLQIILHRPFLRRELHLMQTDTLPFTPVSRSENASAIVEHGRRQITDIEQAIPLETSSPHQWWEAAVRTSRVTEQPRLAQAATDSHLVSFLALNLFNAAIVMVVLALLDPLGDRAQQAKRAVARIYRLQAMLGSRSALSKQSSEVLSTLVQLLLRRESETILAPVTQKSSGINSATGTPPRHGEVGSFTVHEALAVPLGADFDAPTAHNLMPPGGEYTTLASRLGTSLATVQRGMIVCP</sequence>
<evidence type="ECO:0000313" key="6">
    <source>
        <dbReference type="Proteomes" id="UP000799441"/>
    </source>
</evidence>
<dbReference type="InterPro" id="IPR050987">
    <property type="entry name" value="AtrR-like"/>
</dbReference>
<name>A0A9P4UMW5_9PEZI</name>
<protein>
    <recommendedName>
        <fullName evidence="4">Zn(2)-C6 fungal-type domain-containing protein</fullName>
    </recommendedName>
</protein>
<dbReference type="CDD" id="cd12148">
    <property type="entry name" value="fungal_TF_MHR"/>
    <property type="match status" value="1"/>
</dbReference>
<dbReference type="Proteomes" id="UP000799441">
    <property type="component" value="Unassembled WGS sequence"/>
</dbReference>
<dbReference type="GO" id="GO:0000981">
    <property type="term" value="F:DNA-binding transcription factor activity, RNA polymerase II-specific"/>
    <property type="evidence" value="ECO:0007669"/>
    <property type="project" value="InterPro"/>
</dbReference>
<dbReference type="GO" id="GO:0006351">
    <property type="term" value="P:DNA-templated transcription"/>
    <property type="evidence" value="ECO:0007669"/>
    <property type="project" value="InterPro"/>
</dbReference>
<dbReference type="CDD" id="cd00067">
    <property type="entry name" value="GAL4"/>
    <property type="match status" value="1"/>
</dbReference>
<organism evidence="5 6">
    <name type="scientific">Polychaeton citri CBS 116435</name>
    <dbReference type="NCBI Taxonomy" id="1314669"/>
    <lineage>
        <taxon>Eukaryota</taxon>
        <taxon>Fungi</taxon>
        <taxon>Dikarya</taxon>
        <taxon>Ascomycota</taxon>
        <taxon>Pezizomycotina</taxon>
        <taxon>Dothideomycetes</taxon>
        <taxon>Dothideomycetidae</taxon>
        <taxon>Capnodiales</taxon>
        <taxon>Capnodiaceae</taxon>
        <taxon>Polychaeton</taxon>
    </lineage>
</organism>
<dbReference type="InterPro" id="IPR001138">
    <property type="entry name" value="Zn2Cys6_DnaBD"/>
</dbReference>
<evidence type="ECO:0000259" key="4">
    <source>
        <dbReference type="PROSITE" id="PS50048"/>
    </source>
</evidence>
<keyword evidence="6" id="KW-1185">Reference proteome</keyword>
<evidence type="ECO:0000256" key="3">
    <source>
        <dbReference type="SAM" id="MobiDB-lite"/>
    </source>
</evidence>
<keyword evidence="2" id="KW-0539">Nucleus</keyword>
<dbReference type="Gene3D" id="4.10.240.10">
    <property type="entry name" value="Zn(2)-C6 fungal-type DNA-binding domain"/>
    <property type="match status" value="1"/>
</dbReference>
<dbReference type="PROSITE" id="PS50048">
    <property type="entry name" value="ZN2_CY6_FUNGAL_2"/>
    <property type="match status" value="1"/>
</dbReference>
<dbReference type="Pfam" id="PF00172">
    <property type="entry name" value="Zn_clus"/>
    <property type="match status" value="1"/>
</dbReference>
<comment type="caution">
    <text evidence="5">The sequence shown here is derived from an EMBL/GenBank/DDBJ whole genome shotgun (WGS) entry which is preliminary data.</text>
</comment>
<dbReference type="Pfam" id="PF04082">
    <property type="entry name" value="Fungal_trans"/>
    <property type="match status" value="1"/>
</dbReference>
<proteinExistence type="predicted"/>
<dbReference type="SMART" id="SM00906">
    <property type="entry name" value="Fungal_trans"/>
    <property type="match status" value="1"/>
</dbReference>
<dbReference type="SMART" id="SM00066">
    <property type="entry name" value="GAL4"/>
    <property type="match status" value="1"/>
</dbReference>
<dbReference type="GO" id="GO:0008270">
    <property type="term" value="F:zinc ion binding"/>
    <property type="evidence" value="ECO:0007669"/>
    <property type="project" value="InterPro"/>
</dbReference>
<dbReference type="AlphaFoldDB" id="A0A9P4UMW5"/>
<evidence type="ECO:0000256" key="1">
    <source>
        <dbReference type="ARBA" id="ARBA00022723"/>
    </source>
</evidence>
<keyword evidence="1" id="KW-0479">Metal-binding</keyword>
<feature type="domain" description="Zn(2)-C6 fungal-type" evidence="4">
    <location>
        <begin position="22"/>
        <end position="51"/>
    </location>
</feature>
<dbReference type="InterPro" id="IPR036864">
    <property type="entry name" value="Zn2-C6_fun-type_DNA-bd_sf"/>
</dbReference>
<evidence type="ECO:0000313" key="5">
    <source>
        <dbReference type="EMBL" id="KAF2718786.1"/>
    </source>
</evidence>
<dbReference type="OrthoDB" id="3266505at2759"/>